<dbReference type="STRING" id="97972.A0A2V1E3P8"/>
<gene>
    <name evidence="2" type="ORF">DM02DRAFT_725411</name>
</gene>
<reference evidence="2 3" key="1">
    <citation type="journal article" date="2018" name="Sci. Rep.">
        <title>Comparative genomics provides insights into the lifestyle and reveals functional heterogeneity of dark septate endophytic fungi.</title>
        <authorList>
            <person name="Knapp D.G."/>
            <person name="Nemeth J.B."/>
            <person name="Barry K."/>
            <person name="Hainaut M."/>
            <person name="Henrissat B."/>
            <person name="Johnson J."/>
            <person name="Kuo A."/>
            <person name="Lim J.H.P."/>
            <person name="Lipzen A."/>
            <person name="Nolan M."/>
            <person name="Ohm R.A."/>
            <person name="Tamas L."/>
            <person name="Grigoriev I.V."/>
            <person name="Spatafora J.W."/>
            <person name="Nagy L.G."/>
            <person name="Kovacs G.M."/>
        </authorList>
    </citation>
    <scope>NUCLEOTIDE SEQUENCE [LARGE SCALE GENOMIC DNA]</scope>
    <source>
        <strain evidence="2 3">DSE2036</strain>
    </source>
</reference>
<evidence type="ECO:0000313" key="2">
    <source>
        <dbReference type="EMBL" id="PVI04946.1"/>
    </source>
</evidence>
<feature type="domain" description="Carboxymuconolactone decarboxylase-like" evidence="1">
    <location>
        <begin position="60"/>
        <end position="108"/>
    </location>
</feature>
<dbReference type="PANTHER" id="PTHR33930">
    <property type="entry name" value="ALKYL HYDROPEROXIDE REDUCTASE AHPD"/>
    <property type="match status" value="1"/>
</dbReference>
<dbReference type="Pfam" id="PF02627">
    <property type="entry name" value="CMD"/>
    <property type="match status" value="2"/>
</dbReference>
<dbReference type="Proteomes" id="UP000244855">
    <property type="component" value="Unassembled WGS sequence"/>
</dbReference>
<feature type="domain" description="Carboxymuconolactone decarboxylase-like" evidence="1">
    <location>
        <begin position="199"/>
        <end position="251"/>
    </location>
</feature>
<dbReference type="SUPFAM" id="SSF69118">
    <property type="entry name" value="AhpD-like"/>
    <property type="match status" value="1"/>
</dbReference>
<dbReference type="AlphaFoldDB" id="A0A2V1E3P8"/>
<dbReference type="GO" id="GO:0051920">
    <property type="term" value="F:peroxiredoxin activity"/>
    <property type="evidence" value="ECO:0007669"/>
    <property type="project" value="InterPro"/>
</dbReference>
<dbReference type="Gene3D" id="1.20.1290.10">
    <property type="entry name" value="AhpD-like"/>
    <property type="match status" value="1"/>
</dbReference>
<name>A0A2V1E3P8_9PLEO</name>
<dbReference type="EMBL" id="KZ805317">
    <property type="protein sequence ID" value="PVI04946.1"/>
    <property type="molecule type" value="Genomic_DNA"/>
</dbReference>
<evidence type="ECO:0000313" key="3">
    <source>
        <dbReference type="Proteomes" id="UP000244855"/>
    </source>
</evidence>
<evidence type="ECO:0000259" key="1">
    <source>
        <dbReference type="Pfam" id="PF02627"/>
    </source>
</evidence>
<protein>
    <submittedName>
        <fullName evidence="2">Carboxymuconolactone decarboxylase</fullName>
    </submittedName>
</protein>
<proteinExistence type="predicted"/>
<sequence length="275" mass="30472">MTSSSTSSSPPLTPEQQSLKAHFTTLLPNTPLDTPWTTLLTHSPRIFSAALTLHSIPTTTSHLPPKTQSLISLAIASNATFLHPPHITRHTRAALAHGASKAEIIETLCLTSTLGIHACNIGVPILCEVLREQGREVKSGMDGMGEKEWELRSVFERKRGYWHGFWEDFLRLDKGFFEAYTGFSGVPWEMEGEHEGGIGVLEPKVKELIYCAFDVSATHLYQPGLKLHMKNVLKYGGTPEEIMEVMELATLLGLSTMDVGLPILEEELRRAGREE</sequence>
<accession>A0A2V1E3P8</accession>
<dbReference type="InterPro" id="IPR029032">
    <property type="entry name" value="AhpD-like"/>
</dbReference>
<dbReference type="InterPro" id="IPR003779">
    <property type="entry name" value="CMD-like"/>
</dbReference>
<organism evidence="2 3">
    <name type="scientific">Periconia macrospinosa</name>
    <dbReference type="NCBI Taxonomy" id="97972"/>
    <lineage>
        <taxon>Eukaryota</taxon>
        <taxon>Fungi</taxon>
        <taxon>Dikarya</taxon>
        <taxon>Ascomycota</taxon>
        <taxon>Pezizomycotina</taxon>
        <taxon>Dothideomycetes</taxon>
        <taxon>Pleosporomycetidae</taxon>
        <taxon>Pleosporales</taxon>
        <taxon>Massarineae</taxon>
        <taxon>Periconiaceae</taxon>
        <taxon>Periconia</taxon>
    </lineage>
</organism>
<keyword evidence="3" id="KW-1185">Reference proteome</keyword>
<dbReference type="OrthoDB" id="10250730at2759"/>
<dbReference type="PANTHER" id="PTHR33930:SF2">
    <property type="entry name" value="BLR3452 PROTEIN"/>
    <property type="match status" value="1"/>
</dbReference>